<dbReference type="Proteomes" id="UP000631114">
    <property type="component" value="Unassembled WGS sequence"/>
</dbReference>
<proteinExistence type="predicted"/>
<comment type="subcellular location">
    <subcellularLocation>
        <location evidence="1">Nucleus</location>
    </subcellularLocation>
</comment>
<keyword evidence="4" id="KW-1185">Reference proteome</keyword>
<dbReference type="EMBL" id="JADFTS010000005">
    <property type="protein sequence ID" value="KAF9606391.1"/>
    <property type="molecule type" value="Genomic_DNA"/>
</dbReference>
<accession>A0A835HVC7</accession>
<dbReference type="Pfam" id="PF06732">
    <property type="entry name" value="Pescadillo_N"/>
    <property type="match status" value="1"/>
</dbReference>
<dbReference type="PANTHER" id="PTHR12221:SF6">
    <property type="entry name" value="PESCADILLO HOMOLOG"/>
    <property type="match status" value="1"/>
</dbReference>
<comment type="caution">
    <text evidence="3">The sequence shown here is derived from an EMBL/GenBank/DDBJ whole genome shotgun (WGS) entry which is preliminary data.</text>
</comment>
<feature type="region of interest" description="Disordered" evidence="2">
    <location>
        <begin position="26"/>
        <end position="75"/>
    </location>
</feature>
<dbReference type="AlphaFoldDB" id="A0A835HVC7"/>
<evidence type="ECO:0000256" key="2">
    <source>
        <dbReference type="SAM" id="MobiDB-lite"/>
    </source>
</evidence>
<dbReference type="OrthoDB" id="10264910at2759"/>
<evidence type="ECO:0000313" key="3">
    <source>
        <dbReference type="EMBL" id="KAF9606391.1"/>
    </source>
</evidence>
<dbReference type="InterPro" id="IPR010613">
    <property type="entry name" value="PES"/>
</dbReference>
<feature type="compositionally biased region" description="Acidic residues" evidence="2">
    <location>
        <begin position="35"/>
        <end position="45"/>
    </location>
</feature>
<protein>
    <submittedName>
        <fullName evidence="3">Uncharacterized protein</fullName>
    </submittedName>
</protein>
<sequence>MLKDIEGHRVDGLYTKHSSEMMSETNVVNHNGDGSTDDNELDDEAATIMQSQMEEAKSGSESESDAASLHHLGDDDEELIEVRVKKLKITEPQCETEPEPQVNVDYDSEYANSSEYDSPSESSDDEGLLVRKKPKFPVFNPNLDNFKVLLVLGLRFTNHEQLQHLLRLSHEWQAYISRTHSLWKTYIGVEAIYYQADVQGQKITWLTPHALQQVLFDEVDLKVMLTFLEFYEVVEILDEQSLEELMWWGAQREASGLL</sequence>
<evidence type="ECO:0000256" key="1">
    <source>
        <dbReference type="ARBA" id="ARBA00004123"/>
    </source>
</evidence>
<gene>
    <name evidence="3" type="ORF">IFM89_025080</name>
</gene>
<name>A0A835HVC7_9MAGN</name>
<evidence type="ECO:0000313" key="4">
    <source>
        <dbReference type="Proteomes" id="UP000631114"/>
    </source>
</evidence>
<dbReference type="GO" id="GO:0000463">
    <property type="term" value="P:maturation of LSU-rRNA from tricistronic rRNA transcript (SSU-rRNA, 5.8S rRNA, LSU-rRNA)"/>
    <property type="evidence" value="ECO:0007669"/>
    <property type="project" value="TreeGrafter"/>
</dbReference>
<dbReference type="PANTHER" id="PTHR12221">
    <property type="entry name" value="PESCADILLO - RELATED"/>
    <property type="match status" value="1"/>
</dbReference>
<dbReference type="GO" id="GO:0070545">
    <property type="term" value="C:PeBoW complex"/>
    <property type="evidence" value="ECO:0007669"/>
    <property type="project" value="TreeGrafter"/>
</dbReference>
<reference evidence="3 4" key="1">
    <citation type="submission" date="2020-10" db="EMBL/GenBank/DDBJ databases">
        <title>The Coptis chinensis genome and diversification of protoberbering-type alkaloids.</title>
        <authorList>
            <person name="Wang B."/>
            <person name="Shu S."/>
            <person name="Song C."/>
            <person name="Liu Y."/>
        </authorList>
    </citation>
    <scope>NUCLEOTIDE SEQUENCE [LARGE SCALE GENOMIC DNA]</scope>
    <source>
        <strain evidence="3">HL-2020</strain>
        <tissue evidence="3">Leaf</tissue>
    </source>
</reference>
<organism evidence="3 4">
    <name type="scientific">Coptis chinensis</name>
    <dbReference type="NCBI Taxonomy" id="261450"/>
    <lineage>
        <taxon>Eukaryota</taxon>
        <taxon>Viridiplantae</taxon>
        <taxon>Streptophyta</taxon>
        <taxon>Embryophyta</taxon>
        <taxon>Tracheophyta</taxon>
        <taxon>Spermatophyta</taxon>
        <taxon>Magnoliopsida</taxon>
        <taxon>Ranunculales</taxon>
        <taxon>Ranunculaceae</taxon>
        <taxon>Coptidoideae</taxon>
        <taxon>Coptis</taxon>
    </lineage>
</organism>
<dbReference type="GO" id="GO:0003723">
    <property type="term" value="F:RNA binding"/>
    <property type="evidence" value="ECO:0007669"/>
    <property type="project" value="TreeGrafter"/>
</dbReference>